<organism evidence="1 2">
    <name type="scientific">Pseudomonas syringae pv. actinidiae ICMP 19096</name>
    <dbReference type="NCBI Taxonomy" id="1194405"/>
    <lineage>
        <taxon>Bacteria</taxon>
        <taxon>Pseudomonadati</taxon>
        <taxon>Pseudomonadota</taxon>
        <taxon>Gammaproteobacteria</taxon>
        <taxon>Pseudomonadales</taxon>
        <taxon>Pseudomonadaceae</taxon>
        <taxon>Pseudomonas</taxon>
        <taxon>Pseudomonas syringae</taxon>
    </lineage>
</organism>
<dbReference type="EMBL" id="AOKF01000046">
    <property type="protein sequence ID" value="EPN69926.1"/>
    <property type="molecule type" value="Genomic_DNA"/>
</dbReference>
<comment type="caution">
    <text evidence="1">The sequence shown here is derived from an EMBL/GenBank/DDBJ whole genome shotgun (WGS) entry which is preliminary data.</text>
</comment>
<evidence type="ECO:0000313" key="1">
    <source>
        <dbReference type="EMBL" id="EPN69926.1"/>
    </source>
</evidence>
<dbReference type="Proteomes" id="UP000018849">
    <property type="component" value="Unassembled WGS sequence"/>
</dbReference>
<evidence type="ECO:0000313" key="2">
    <source>
        <dbReference type="Proteomes" id="UP000018849"/>
    </source>
</evidence>
<reference evidence="1 2" key="1">
    <citation type="journal article" date="2013" name="PLoS Pathog.">
        <title>Genomic analysis of the Kiwifruit pathogen Pseudomonas syringae pv. actinidiae provides insight into the origins of an emergent plant disease.</title>
        <authorList>
            <person name="McCann H.C."/>
            <person name="Rikkerink E.H."/>
            <person name="Bertels F."/>
            <person name="Fiers M."/>
            <person name="Lu A."/>
            <person name="Rees-George J."/>
            <person name="Andersen M.T."/>
            <person name="Gleave A.P."/>
            <person name="Haubold B."/>
            <person name="Wohlers M.W."/>
            <person name="Guttman D.S."/>
            <person name="Wang P.W."/>
            <person name="Straub C."/>
            <person name="Vanneste J.L."/>
            <person name="Rainey P.B."/>
            <person name="Templeton M.D."/>
        </authorList>
    </citation>
    <scope>NUCLEOTIDE SEQUENCE [LARGE SCALE GENOMIC DNA]</scope>
    <source>
        <strain evidence="1 2">ICMP 19096</strain>
    </source>
</reference>
<protein>
    <submittedName>
        <fullName evidence="1">Uncharacterized protein</fullName>
    </submittedName>
</protein>
<feature type="non-terminal residue" evidence="1">
    <location>
        <position position="203"/>
    </location>
</feature>
<dbReference type="AlphaFoldDB" id="A0A656K596"/>
<proteinExistence type="predicted"/>
<gene>
    <name evidence="1" type="ORF">A245_00736</name>
</gene>
<accession>A0A656K596</accession>
<name>A0A656K596_PSESF</name>
<sequence>MELRQRLYDEVRDYADDKHLSLVPEGMQLQHSETLRYTLKLIDGQSRADLLAMTPHGWRPNAVLRSSNNQDLSRSPFPCATIISCCNKHSTEAPMRQPDIEIYLKDADVDHKAIAQWLGAALGTCSDWTQKGQTWKCKAGNVSVTWLPKAVGKWNSLHLDSDQTPWDDDIACARAAFAALNVEVRCAPGTWVEEESDETADRW</sequence>